<dbReference type="Gene3D" id="1.10.101.10">
    <property type="entry name" value="PGBD-like superfamily/PGBD"/>
    <property type="match status" value="2"/>
</dbReference>
<dbReference type="SUPFAM" id="SSF47090">
    <property type="entry name" value="PGBD-like"/>
    <property type="match status" value="2"/>
</dbReference>
<proteinExistence type="predicted"/>
<dbReference type="AlphaFoldDB" id="A0A0P0ZB46"/>
<protein>
    <recommendedName>
        <fullName evidence="2">Peptidoglycan binding-like domain-containing protein</fullName>
    </recommendedName>
</protein>
<feature type="domain" description="Peptidoglycan binding-like" evidence="2">
    <location>
        <begin position="193"/>
        <end position="248"/>
    </location>
</feature>
<accession>A0A0P0ZB46</accession>
<keyword evidence="1" id="KW-0472">Membrane</keyword>
<name>A0A0P0ZB46_9HYPH</name>
<dbReference type="EMBL" id="LC066397">
    <property type="protein sequence ID" value="BAT31175.1"/>
    <property type="molecule type" value="Genomic_DNA"/>
</dbReference>
<evidence type="ECO:0000313" key="3">
    <source>
        <dbReference type="EMBL" id="BAT31175.1"/>
    </source>
</evidence>
<evidence type="ECO:0000256" key="1">
    <source>
        <dbReference type="SAM" id="Phobius"/>
    </source>
</evidence>
<organism evidence="3">
    <name type="scientific">Fulvimarina pelagi</name>
    <dbReference type="NCBI Taxonomy" id="217511"/>
    <lineage>
        <taxon>Bacteria</taxon>
        <taxon>Pseudomonadati</taxon>
        <taxon>Pseudomonadota</taxon>
        <taxon>Alphaproteobacteria</taxon>
        <taxon>Hyphomicrobiales</taxon>
        <taxon>Aurantimonadaceae</taxon>
        <taxon>Fulvimarina</taxon>
    </lineage>
</organism>
<feature type="transmembrane region" description="Helical" evidence="1">
    <location>
        <begin position="28"/>
        <end position="49"/>
    </location>
</feature>
<dbReference type="Pfam" id="PF01471">
    <property type="entry name" value="PG_binding_1"/>
    <property type="match status" value="2"/>
</dbReference>
<reference evidence="3" key="1">
    <citation type="journal article" date="2015" name="Proc. Natl. Acad. Sci. U.S.A.">
        <title>Bacterial clade with the ribosomal RNA operon on a small plasmid rather than the chromosome.</title>
        <authorList>
            <person name="Anda M."/>
            <person name="Ohtsubo Y."/>
            <person name="Okubo T."/>
            <person name="Sugawara M."/>
            <person name="Nagata Y."/>
            <person name="Tsuda M."/>
            <person name="Minamisawa K."/>
            <person name="Mitsui H."/>
        </authorList>
    </citation>
    <scope>NUCLEOTIDE SEQUENCE</scope>
    <source>
        <strain evidence="3">DSM 15513</strain>
    </source>
</reference>
<keyword evidence="1" id="KW-1133">Transmembrane helix</keyword>
<sequence>MGRLSGRVMSGLVAGFLKGWKALRTHPGVSLGTAAFALFFIWVSGNALFAQSEHHQSPLIATRGMPQPSLNTVEATKADPLLAELQQALAETGHYTRAIDGRFGPGTRAAIERFQHENGLSVDGRPSTALLRQVKVIGAYAAPRPSSKPVEWTDAEEYEIAETEDGRSSRVIQNVDQVSSIIELERAEAMSEDELVRKIQTGLTAINLATLEADGIPGARTKAAIREFEEVEGLDITGEPNLDLLERLVRVGAFSG</sequence>
<dbReference type="InterPro" id="IPR036365">
    <property type="entry name" value="PGBD-like_sf"/>
</dbReference>
<evidence type="ECO:0000259" key="2">
    <source>
        <dbReference type="Pfam" id="PF01471"/>
    </source>
</evidence>
<keyword evidence="1" id="KW-0812">Transmembrane</keyword>
<dbReference type="InterPro" id="IPR036366">
    <property type="entry name" value="PGBDSf"/>
</dbReference>
<dbReference type="InterPro" id="IPR002477">
    <property type="entry name" value="Peptidoglycan-bd-like"/>
</dbReference>
<feature type="domain" description="Peptidoglycan binding-like" evidence="2">
    <location>
        <begin position="81"/>
        <end position="132"/>
    </location>
</feature>